<evidence type="ECO:0008006" key="4">
    <source>
        <dbReference type="Google" id="ProtNLM"/>
    </source>
</evidence>
<name>A0A2G9GZS2_9LAMI</name>
<dbReference type="InterPro" id="IPR008480">
    <property type="entry name" value="DUF761_pln"/>
</dbReference>
<evidence type="ECO:0000313" key="3">
    <source>
        <dbReference type="Proteomes" id="UP000231279"/>
    </source>
</evidence>
<dbReference type="EMBL" id="NKXS01003150">
    <property type="protein sequence ID" value="PIN10725.1"/>
    <property type="molecule type" value="Genomic_DNA"/>
</dbReference>
<feature type="transmembrane region" description="Helical" evidence="1">
    <location>
        <begin position="20"/>
        <end position="42"/>
    </location>
</feature>
<keyword evidence="1" id="KW-0812">Transmembrane</keyword>
<dbReference type="STRING" id="429701.A0A2G9GZS2"/>
<feature type="transmembrane region" description="Helical" evidence="1">
    <location>
        <begin position="74"/>
        <end position="95"/>
    </location>
</feature>
<keyword evidence="3" id="KW-1185">Reference proteome</keyword>
<organism evidence="2 3">
    <name type="scientific">Handroanthus impetiginosus</name>
    <dbReference type="NCBI Taxonomy" id="429701"/>
    <lineage>
        <taxon>Eukaryota</taxon>
        <taxon>Viridiplantae</taxon>
        <taxon>Streptophyta</taxon>
        <taxon>Embryophyta</taxon>
        <taxon>Tracheophyta</taxon>
        <taxon>Spermatophyta</taxon>
        <taxon>Magnoliopsida</taxon>
        <taxon>eudicotyledons</taxon>
        <taxon>Gunneridae</taxon>
        <taxon>Pentapetalae</taxon>
        <taxon>asterids</taxon>
        <taxon>lamiids</taxon>
        <taxon>Lamiales</taxon>
        <taxon>Bignoniaceae</taxon>
        <taxon>Crescentiina</taxon>
        <taxon>Tabebuia alliance</taxon>
        <taxon>Handroanthus</taxon>
    </lineage>
</organism>
<keyword evidence="1" id="KW-1133">Transmembrane helix</keyword>
<dbReference type="Proteomes" id="UP000231279">
    <property type="component" value="Unassembled WGS sequence"/>
</dbReference>
<gene>
    <name evidence="2" type="ORF">CDL12_16687</name>
</gene>
<proteinExistence type="predicted"/>
<accession>A0A2G9GZS2</accession>
<keyword evidence="1" id="KW-0472">Membrane</keyword>
<comment type="caution">
    <text evidence="2">The sequence shown here is derived from an EMBL/GenBank/DDBJ whole genome shotgun (WGS) entry which is preliminary data.</text>
</comment>
<evidence type="ECO:0000313" key="2">
    <source>
        <dbReference type="EMBL" id="PIN10725.1"/>
    </source>
</evidence>
<dbReference type="AlphaFoldDB" id="A0A2G9GZS2"/>
<protein>
    <recommendedName>
        <fullName evidence="4">DUF4408 domain-containing protein</fullName>
    </recommendedName>
</protein>
<dbReference type="Pfam" id="PF05553">
    <property type="entry name" value="DUF761"/>
    <property type="match status" value="1"/>
</dbReference>
<dbReference type="PANTHER" id="PTHR33098">
    <property type="entry name" value="COTTON FIBER (DUF761)"/>
    <property type="match status" value="1"/>
</dbReference>
<reference evidence="3" key="1">
    <citation type="journal article" date="2018" name="Gigascience">
        <title>Genome assembly of the Pink Ipe (Handroanthus impetiginosus, Bignoniaceae), a highly valued, ecologically keystone Neotropical timber forest tree.</title>
        <authorList>
            <person name="Silva-Junior O.B."/>
            <person name="Grattapaglia D."/>
            <person name="Novaes E."/>
            <person name="Collevatti R.G."/>
        </authorList>
    </citation>
    <scope>NUCLEOTIDE SEQUENCE [LARGE SCALE GENOMIC DNA]</scope>
    <source>
        <strain evidence="3">cv. UFG-1</strain>
    </source>
</reference>
<dbReference type="OrthoDB" id="1933168at2759"/>
<dbReference type="PANTHER" id="PTHR33098:SF76">
    <property type="entry name" value="DUF4408 DOMAIN-CONTAINING PROTEIN"/>
    <property type="match status" value="1"/>
</dbReference>
<sequence length="339" mass="37936">MLLLFVGQMAFHLVENKSSVVQIALKALELLLLSAGLISTLLMVRGAVIMPYSCELVFSGLVGFWNSMRCLLSSSLYICIIINFMVVSIALSSTFQSHQMDNHNYDFKVVNVDDEHDVLIAESPVEAETLGSRTETCSRAIATSTLYRGSGHDDSTHSLPDIAEQDCIQHGAHEIKKTAYSLYFSQDLSDYTEEEIVKTKGKGLLLEMESDKEHEEEDDTMEATWKAITGGGKQRPKSKQLRKSETLNVQVPLPPPTTAAAVQNELVPSTPSWKEVRKSETFNNTVSLTCRGGLRRDPSISLDEFNNQVEAFIKKFNDNMRLQRQESDQKFLDMMNQGL</sequence>
<evidence type="ECO:0000256" key="1">
    <source>
        <dbReference type="SAM" id="Phobius"/>
    </source>
</evidence>